<protein>
    <recommendedName>
        <fullName evidence="1">N-acetyltransferase domain-containing protein</fullName>
    </recommendedName>
</protein>
<dbReference type="SUPFAM" id="SSF55729">
    <property type="entry name" value="Acyl-CoA N-acyltransferases (Nat)"/>
    <property type="match status" value="1"/>
</dbReference>
<sequence>MLVTERLVLTRITKEDMPLFDEILSCPEQTRYLPNEAPYSAAERDAYVTGRLEHWQQHGFGTYVIRLRDDLMQRLGYVGIEHSPNPSFLDIRFGVLPAKQGQGFVTEGAGTLLNHFLGVHKGQEVFGVAMVPNTASISVLKKLGMTPADANLYDCEGLATFSISAPHC</sequence>
<dbReference type="PANTHER" id="PTHR43792">
    <property type="entry name" value="GNAT FAMILY, PUTATIVE (AFU_ORTHOLOGUE AFUA_3G00765)-RELATED-RELATED"/>
    <property type="match status" value="1"/>
</dbReference>
<reference evidence="2 3" key="1">
    <citation type="submission" date="2016-05" db="EMBL/GenBank/DDBJ databases">
        <title>Genomic Taxonomy of the Vibrionaceae.</title>
        <authorList>
            <person name="Gomez-Gil B."/>
            <person name="Enciso-Ibarra J."/>
        </authorList>
    </citation>
    <scope>NUCLEOTIDE SEQUENCE [LARGE SCALE GENOMIC DNA]</scope>
    <source>
        <strain evidence="2 3">CAIM 1920</strain>
    </source>
</reference>
<evidence type="ECO:0000313" key="2">
    <source>
        <dbReference type="EMBL" id="ODA29216.1"/>
    </source>
</evidence>
<accession>A0A1C3E7K7</accession>
<gene>
    <name evidence="2" type="ORF">A8L45_22555</name>
</gene>
<dbReference type="Pfam" id="PF13302">
    <property type="entry name" value="Acetyltransf_3"/>
    <property type="match status" value="1"/>
</dbReference>
<comment type="caution">
    <text evidence="2">The sequence shown here is derived from an EMBL/GenBank/DDBJ whole genome shotgun (WGS) entry which is preliminary data.</text>
</comment>
<dbReference type="InterPro" id="IPR000182">
    <property type="entry name" value="GNAT_dom"/>
</dbReference>
<dbReference type="GO" id="GO:0016747">
    <property type="term" value="F:acyltransferase activity, transferring groups other than amino-acyl groups"/>
    <property type="evidence" value="ECO:0007669"/>
    <property type="project" value="InterPro"/>
</dbReference>
<dbReference type="RefSeq" id="WP_068905600.1">
    <property type="nucleotide sequence ID" value="NZ_JBHUIF010000002.1"/>
</dbReference>
<organism evidence="2 3">
    <name type="scientific">Veronia pacifica</name>
    <dbReference type="NCBI Taxonomy" id="1080227"/>
    <lineage>
        <taxon>Bacteria</taxon>
        <taxon>Pseudomonadati</taxon>
        <taxon>Pseudomonadota</taxon>
        <taxon>Gammaproteobacteria</taxon>
        <taxon>Vibrionales</taxon>
        <taxon>Vibrionaceae</taxon>
        <taxon>Veronia</taxon>
    </lineage>
</organism>
<keyword evidence="3" id="KW-1185">Reference proteome</keyword>
<dbReference type="Gene3D" id="3.40.630.30">
    <property type="match status" value="1"/>
</dbReference>
<dbReference type="InterPro" id="IPR051531">
    <property type="entry name" value="N-acetyltransferase"/>
</dbReference>
<name>A0A1C3E7K7_9GAMM</name>
<evidence type="ECO:0000259" key="1">
    <source>
        <dbReference type="Pfam" id="PF13302"/>
    </source>
</evidence>
<dbReference type="OrthoDB" id="9798081at2"/>
<feature type="domain" description="N-acetyltransferase" evidence="1">
    <location>
        <begin position="6"/>
        <end position="146"/>
    </location>
</feature>
<evidence type="ECO:0000313" key="3">
    <source>
        <dbReference type="Proteomes" id="UP000094936"/>
    </source>
</evidence>
<proteinExistence type="predicted"/>
<dbReference type="EMBL" id="LYBM01000075">
    <property type="protein sequence ID" value="ODA29216.1"/>
    <property type="molecule type" value="Genomic_DNA"/>
</dbReference>
<dbReference type="PANTHER" id="PTHR43792:SF1">
    <property type="entry name" value="N-ACETYLTRANSFERASE DOMAIN-CONTAINING PROTEIN"/>
    <property type="match status" value="1"/>
</dbReference>
<dbReference type="Proteomes" id="UP000094936">
    <property type="component" value="Unassembled WGS sequence"/>
</dbReference>
<dbReference type="AlphaFoldDB" id="A0A1C3E7K7"/>
<dbReference type="STRING" id="1080227.A8L45_22555"/>
<dbReference type="InterPro" id="IPR016181">
    <property type="entry name" value="Acyl_CoA_acyltransferase"/>
</dbReference>